<sequence>MSSLLSSNLPSRVHRFREALHEAGIHVFIATKPETIHWVSRFNPIIQSMPAVVLVYCTGDPTLLVNAIREPRAKEKSFLKDIRAYGNWFGRPSIAPDWNSALKKVLDERGLVNGKIAIEEEGISAGDLRRLTSLLSDASFSDISTRLQELRRIKDDDEIVDISKAAILADIGVAAGVKAVQEQQSELVAVGAARAAMNSYRVEHFPEIDVCGFGSRESGQHNALDCWVLAGDRVHHRTDSPTTRVAQNGEMASVLVWANCNGYYAEKEASVCIGEVRPTTEKALEAIRAATDACLARLAPGRPVKEIYAAACDVFVKYGFGAYLPSRVGHGIGLGSHEAMSINASSGLMIEKNMTITIEPNLSIPGGPGTQFSNTIAITETKYRHLTKPVEFMAPHKPLAAVETSAVRRICEDSHGI</sequence>
<dbReference type="PANTHER" id="PTHR46112:SF2">
    <property type="entry name" value="XAA-PRO AMINOPEPTIDASE P-RELATED"/>
    <property type="match status" value="1"/>
</dbReference>
<evidence type="ECO:0000259" key="2">
    <source>
        <dbReference type="Pfam" id="PF00557"/>
    </source>
</evidence>
<dbReference type="GO" id="GO:0004177">
    <property type="term" value="F:aminopeptidase activity"/>
    <property type="evidence" value="ECO:0007669"/>
    <property type="project" value="UniProtKB-KW"/>
</dbReference>
<accession>A0A5N6EC96</accession>
<dbReference type="EMBL" id="ML733527">
    <property type="protein sequence ID" value="KAB8214655.1"/>
    <property type="molecule type" value="Genomic_DNA"/>
</dbReference>
<proteinExistence type="predicted"/>
<dbReference type="Proteomes" id="UP000326799">
    <property type="component" value="Unassembled WGS sequence"/>
</dbReference>
<dbReference type="CDD" id="cd01066">
    <property type="entry name" value="APP_MetAP"/>
    <property type="match status" value="1"/>
</dbReference>
<dbReference type="InterPro" id="IPR029149">
    <property type="entry name" value="Creatin/AminoP/Spt16_N"/>
</dbReference>
<evidence type="ECO:0000313" key="4">
    <source>
        <dbReference type="EMBL" id="KAB8214655.1"/>
    </source>
</evidence>
<evidence type="ECO:0000256" key="1">
    <source>
        <dbReference type="ARBA" id="ARBA00020658"/>
    </source>
</evidence>
<dbReference type="InterPro" id="IPR000587">
    <property type="entry name" value="Creatinase_N"/>
</dbReference>
<feature type="domain" description="Creatinase N-terminal" evidence="3">
    <location>
        <begin position="12"/>
        <end position="153"/>
    </location>
</feature>
<keyword evidence="4" id="KW-0031">Aminopeptidase</keyword>
<name>A0A5N6EC96_9EURO</name>
<dbReference type="InterPro" id="IPR050659">
    <property type="entry name" value="Peptidase_M24B"/>
</dbReference>
<dbReference type="Pfam" id="PF00557">
    <property type="entry name" value="Peptidase_M24"/>
    <property type="match status" value="1"/>
</dbReference>
<dbReference type="PANTHER" id="PTHR46112">
    <property type="entry name" value="AMINOPEPTIDASE"/>
    <property type="match status" value="1"/>
</dbReference>
<protein>
    <recommendedName>
        <fullName evidence="1">Probable Xaa-Pro aminopeptidase P</fullName>
    </recommendedName>
</protein>
<feature type="domain" description="Peptidase M24" evidence="2">
    <location>
        <begin position="163"/>
        <end position="380"/>
    </location>
</feature>
<keyword evidence="4" id="KW-0378">Hydrolase</keyword>
<keyword evidence="5" id="KW-1185">Reference proteome</keyword>
<evidence type="ECO:0000259" key="3">
    <source>
        <dbReference type="Pfam" id="PF01321"/>
    </source>
</evidence>
<dbReference type="SUPFAM" id="SSF55920">
    <property type="entry name" value="Creatinase/aminopeptidase"/>
    <property type="match status" value="1"/>
</dbReference>
<dbReference type="AlphaFoldDB" id="A0A5N6EC96"/>
<reference evidence="4 5" key="1">
    <citation type="submission" date="2019-04" db="EMBL/GenBank/DDBJ databases">
        <title>Fungal friends and foes A comparative genomics study of 23 Aspergillus species from section Flavi.</title>
        <authorList>
            <consortium name="DOE Joint Genome Institute"/>
            <person name="Kjaerbolling I."/>
            <person name="Vesth T.C."/>
            <person name="Frisvad J.C."/>
            <person name="Nybo J.L."/>
            <person name="Theobald S."/>
            <person name="Kildgaard S."/>
            <person name="Petersen T.I."/>
            <person name="Kuo A."/>
            <person name="Sato A."/>
            <person name="Lyhne E.K."/>
            <person name="Kogle M.E."/>
            <person name="Wiebenga A."/>
            <person name="Kun R.S."/>
            <person name="Lubbers R.J."/>
            <person name="Makela M.R."/>
            <person name="Barry K."/>
            <person name="Chovatia M."/>
            <person name="Clum A."/>
            <person name="Daum C."/>
            <person name="Haridas S."/>
            <person name="He G."/>
            <person name="LaButti K."/>
            <person name="Lipzen A."/>
            <person name="Mondo S."/>
            <person name="Pangilinan J."/>
            <person name="Riley R."/>
            <person name="Salamov A."/>
            <person name="Simmons B.A."/>
            <person name="Magnuson J.K."/>
            <person name="Henrissat B."/>
            <person name="Mortensen U.H."/>
            <person name="Larsen T.O."/>
            <person name="De vries R.P."/>
            <person name="Grigoriev I.V."/>
            <person name="Machida M."/>
            <person name="Baker S.E."/>
            <person name="Andersen M.R."/>
        </authorList>
    </citation>
    <scope>NUCLEOTIDE SEQUENCE [LARGE SCALE GENOMIC DNA]</scope>
    <source>
        <strain evidence="4 5">CBS 126849</strain>
    </source>
</reference>
<dbReference type="Gene3D" id="3.40.350.10">
    <property type="entry name" value="Creatinase/prolidase N-terminal domain"/>
    <property type="match status" value="1"/>
</dbReference>
<organism evidence="4 5">
    <name type="scientific">Aspergillus novoparasiticus</name>
    <dbReference type="NCBI Taxonomy" id="986946"/>
    <lineage>
        <taxon>Eukaryota</taxon>
        <taxon>Fungi</taxon>
        <taxon>Dikarya</taxon>
        <taxon>Ascomycota</taxon>
        <taxon>Pezizomycotina</taxon>
        <taxon>Eurotiomycetes</taxon>
        <taxon>Eurotiomycetidae</taxon>
        <taxon>Eurotiales</taxon>
        <taxon>Aspergillaceae</taxon>
        <taxon>Aspergillus</taxon>
        <taxon>Aspergillus subgen. Circumdati</taxon>
    </lineage>
</organism>
<evidence type="ECO:0000313" key="5">
    <source>
        <dbReference type="Proteomes" id="UP000326799"/>
    </source>
</evidence>
<dbReference type="Gene3D" id="3.90.230.10">
    <property type="entry name" value="Creatinase/methionine aminopeptidase superfamily"/>
    <property type="match status" value="1"/>
</dbReference>
<dbReference type="InterPro" id="IPR036005">
    <property type="entry name" value="Creatinase/aminopeptidase-like"/>
</dbReference>
<dbReference type="Pfam" id="PF01321">
    <property type="entry name" value="Creatinase_N"/>
    <property type="match status" value="1"/>
</dbReference>
<keyword evidence="4" id="KW-0645">Protease</keyword>
<dbReference type="InterPro" id="IPR000994">
    <property type="entry name" value="Pept_M24"/>
</dbReference>
<dbReference type="SUPFAM" id="SSF53092">
    <property type="entry name" value="Creatinase/prolidase N-terminal domain"/>
    <property type="match status" value="1"/>
</dbReference>
<gene>
    <name evidence="4" type="ORF">BDV33DRAFT_195911</name>
</gene>